<proteinExistence type="predicted"/>
<evidence type="ECO:0000256" key="2">
    <source>
        <dbReference type="ARBA" id="ARBA00023125"/>
    </source>
</evidence>
<evidence type="ECO:0000256" key="3">
    <source>
        <dbReference type="ARBA" id="ARBA00023163"/>
    </source>
</evidence>
<dbReference type="PRINTS" id="PR00455">
    <property type="entry name" value="HTHTETR"/>
</dbReference>
<keyword evidence="1" id="KW-0805">Transcription regulation</keyword>
<dbReference type="GO" id="GO:0000976">
    <property type="term" value="F:transcription cis-regulatory region binding"/>
    <property type="evidence" value="ECO:0007669"/>
    <property type="project" value="TreeGrafter"/>
</dbReference>
<organism evidence="6">
    <name type="scientific">Thermohahella caldifontis</name>
    <dbReference type="NCBI Taxonomy" id="3142973"/>
    <lineage>
        <taxon>Bacteria</taxon>
        <taxon>Pseudomonadati</taxon>
        <taxon>Pseudomonadota</taxon>
        <taxon>Gammaproteobacteria</taxon>
        <taxon>Oceanospirillales</taxon>
        <taxon>Hahellaceae</taxon>
        <taxon>Thermohahella</taxon>
    </lineage>
</organism>
<dbReference type="InterPro" id="IPR039536">
    <property type="entry name" value="TetR_C_Proteobacteria"/>
</dbReference>
<dbReference type="InterPro" id="IPR009057">
    <property type="entry name" value="Homeodomain-like_sf"/>
</dbReference>
<dbReference type="InterPro" id="IPR001647">
    <property type="entry name" value="HTH_TetR"/>
</dbReference>
<evidence type="ECO:0000313" key="6">
    <source>
        <dbReference type="EMBL" id="XDT72367.1"/>
    </source>
</evidence>
<dbReference type="InterPro" id="IPR050109">
    <property type="entry name" value="HTH-type_TetR-like_transc_reg"/>
</dbReference>
<dbReference type="Pfam" id="PF00440">
    <property type="entry name" value="TetR_N"/>
    <property type="match status" value="1"/>
</dbReference>
<evidence type="ECO:0000256" key="4">
    <source>
        <dbReference type="PROSITE-ProRule" id="PRU00335"/>
    </source>
</evidence>
<dbReference type="Pfam" id="PF14246">
    <property type="entry name" value="TetR_C_7"/>
    <property type="match status" value="1"/>
</dbReference>
<dbReference type="RefSeq" id="WP_369601377.1">
    <property type="nucleotide sequence ID" value="NZ_CP154858.1"/>
</dbReference>
<keyword evidence="2 4" id="KW-0238">DNA-binding</keyword>
<dbReference type="GO" id="GO:0003700">
    <property type="term" value="F:DNA-binding transcription factor activity"/>
    <property type="evidence" value="ECO:0007669"/>
    <property type="project" value="TreeGrafter"/>
</dbReference>
<dbReference type="SUPFAM" id="SSF48498">
    <property type="entry name" value="Tetracyclin repressor-like, C-terminal domain"/>
    <property type="match status" value="1"/>
</dbReference>
<reference evidence="6" key="1">
    <citation type="submission" date="2024-05" db="EMBL/GenBank/DDBJ databases">
        <title>Genome sequencing of novel strain.</title>
        <authorList>
            <person name="Ganbat D."/>
            <person name="Ganbat S."/>
            <person name="Lee S.-J."/>
        </authorList>
    </citation>
    <scope>NUCLEOTIDE SEQUENCE</scope>
    <source>
        <strain evidence="6">SMD15-11</strain>
    </source>
</reference>
<dbReference type="PROSITE" id="PS01081">
    <property type="entry name" value="HTH_TETR_1"/>
    <property type="match status" value="1"/>
</dbReference>
<feature type="DNA-binding region" description="H-T-H motif" evidence="4">
    <location>
        <begin position="29"/>
        <end position="48"/>
    </location>
</feature>
<keyword evidence="3" id="KW-0804">Transcription</keyword>
<dbReference type="AlphaFoldDB" id="A0AB39UVL9"/>
<dbReference type="EMBL" id="CP154858">
    <property type="protein sequence ID" value="XDT72367.1"/>
    <property type="molecule type" value="Genomic_DNA"/>
</dbReference>
<sequence>MPAENAARRTRILNAAVAAFCEEGFGRTSMDRVARQAGVSKATLYKYFPSKQVLFEAVVSAVSAQFVARVVTPERLTQPLAEALEQIALDFLGTLLARDNLAAVRLIIGEVQSNPDIGRLFYRAGPEQALRAVSRFFRSRQEAGELPGDDPDFLARQFVAAFRGDIYWQALLGLDMDAPARAAHVRRAVVLFLRGLGVV</sequence>
<dbReference type="SUPFAM" id="SSF46689">
    <property type="entry name" value="Homeodomain-like"/>
    <property type="match status" value="1"/>
</dbReference>
<accession>A0AB39UVL9</accession>
<dbReference type="KEGG" id="tcd:AAIA72_16460"/>
<dbReference type="PROSITE" id="PS50977">
    <property type="entry name" value="HTH_TETR_2"/>
    <property type="match status" value="1"/>
</dbReference>
<feature type="domain" description="HTH tetR-type" evidence="5">
    <location>
        <begin position="6"/>
        <end position="66"/>
    </location>
</feature>
<dbReference type="Gene3D" id="1.10.10.60">
    <property type="entry name" value="Homeodomain-like"/>
    <property type="match status" value="1"/>
</dbReference>
<dbReference type="PANTHER" id="PTHR30055:SF146">
    <property type="entry name" value="HTH-TYPE TRANSCRIPTIONAL DUAL REGULATOR CECR"/>
    <property type="match status" value="1"/>
</dbReference>
<gene>
    <name evidence="6" type="ORF">AAIA72_16460</name>
</gene>
<dbReference type="PANTHER" id="PTHR30055">
    <property type="entry name" value="HTH-TYPE TRANSCRIPTIONAL REGULATOR RUTR"/>
    <property type="match status" value="1"/>
</dbReference>
<dbReference type="InterPro" id="IPR036271">
    <property type="entry name" value="Tet_transcr_reg_TetR-rel_C_sf"/>
</dbReference>
<dbReference type="InterPro" id="IPR023772">
    <property type="entry name" value="DNA-bd_HTH_TetR-type_CS"/>
</dbReference>
<dbReference type="FunFam" id="1.10.10.60:FF:000141">
    <property type="entry name" value="TetR family transcriptional regulator"/>
    <property type="match status" value="1"/>
</dbReference>
<evidence type="ECO:0000259" key="5">
    <source>
        <dbReference type="PROSITE" id="PS50977"/>
    </source>
</evidence>
<protein>
    <submittedName>
        <fullName evidence="6">TetR/AcrR family transcriptional regulator</fullName>
    </submittedName>
</protein>
<name>A0AB39UVL9_9GAMM</name>
<evidence type="ECO:0000256" key="1">
    <source>
        <dbReference type="ARBA" id="ARBA00023015"/>
    </source>
</evidence>
<dbReference type="Gene3D" id="1.10.357.10">
    <property type="entry name" value="Tetracycline Repressor, domain 2"/>
    <property type="match status" value="1"/>
</dbReference>